<dbReference type="InterPro" id="IPR050534">
    <property type="entry name" value="Coronavir_polyprotein_1ab"/>
</dbReference>
<feature type="domain" description="DNA2/NAM7 helicase-like C-terminal" evidence="7">
    <location>
        <begin position="395"/>
        <end position="586"/>
    </location>
</feature>
<dbReference type="PANTHER" id="PTHR43788">
    <property type="entry name" value="DNA2/NAM7 HELICASE FAMILY MEMBER"/>
    <property type="match status" value="1"/>
</dbReference>
<dbReference type="CDD" id="cd18808">
    <property type="entry name" value="SF1_C_Upf1"/>
    <property type="match status" value="1"/>
</dbReference>
<dbReference type="EMBL" id="SOIP01000096">
    <property type="protein sequence ID" value="TET82777.1"/>
    <property type="molecule type" value="Genomic_DNA"/>
</dbReference>
<dbReference type="InterPro" id="IPR025202">
    <property type="entry name" value="PLD-like_dom"/>
</dbReference>
<dbReference type="InterPro" id="IPR027417">
    <property type="entry name" value="P-loop_NTPase"/>
</dbReference>
<dbReference type="GO" id="GO:0016787">
    <property type="term" value="F:hydrolase activity"/>
    <property type="evidence" value="ECO:0007669"/>
    <property type="project" value="UniProtKB-KW"/>
</dbReference>
<keyword evidence="5" id="KW-0067">ATP-binding</keyword>
<evidence type="ECO:0000259" key="8">
    <source>
        <dbReference type="Pfam" id="PF13091"/>
    </source>
</evidence>
<reference evidence="9 10" key="1">
    <citation type="submission" date="2019-03" db="EMBL/GenBank/DDBJ databases">
        <title>Metabolic potential of uncultured bacteria and archaea associated with petroleum seepage in deep-sea sediments.</title>
        <authorList>
            <person name="Dong X."/>
            <person name="Hubert C."/>
        </authorList>
    </citation>
    <scope>NUCLEOTIDE SEQUENCE [LARGE SCALE GENOMIC DNA]</scope>
    <source>
        <strain evidence="9">E29_bin36</strain>
    </source>
</reference>
<organism evidence="9 10">
    <name type="scientific">candidate division TA06 bacterium</name>
    <dbReference type="NCBI Taxonomy" id="2250710"/>
    <lineage>
        <taxon>Bacteria</taxon>
        <taxon>Bacteria division TA06</taxon>
    </lineage>
</organism>
<evidence type="ECO:0000259" key="7">
    <source>
        <dbReference type="Pfam" id="PF13087"/>
    </source>
</evidence>
<dbReference type="Pfam" id="PF13086">
    <property type="entry name" value="AAA_11"/>
    <property type="match status" value="2"/>
</dbReference>
<dbReference type="Gene3D" id="3.30.870.10">
    <property type="entry name" value="Endonuclease Chain A"/>
    <property type="match status" value="1"/>
</dbReference>
<protein>
    <recommendedName>
        <fullName evidence="11">AAA+ ATPase domain-containing protein</fullName>
    </recommendedName>
</protein>
<comment type="caution">
    <text evidence="9">The sequence shown here is derived from an EMBL/GenBank/DDBJ whole genome shotgun (WGS) entry which is preliminary data.</text>
</comment>
<evidence type="ECO:0000256" key="1">
    <source>
        <dbReference type="ARBA" id="ARBA00007913"/>
    </source>
</evidence>
<feature type="domain" description="DNA2/NAM7 helicase helicase" evidence="6">
    <location>
        <begin position="157"/>
        <end position="270"/>
    </location>
</feature>
<evidence type="ECO:0000256" key="5">
    <source>
        <dbReference type="ARBA" id="ARBA00022840"/>
    </source>
</evidence>
<dbReference type="GO" id="GO:0043139">
    <property type="term" value="F:5'-3' DNA helicase activity"/>
    <property type="evidence" value="ECO:0007669"/>
    <property type="project" value="TreeGrafter"/>
</dbReference>
<name>A0A523XU60_UNCT6</name>
<dbReference type="Proteomes" id="UP000315534">
    <property type="component" value="Unassembled WGS sequence"/>
</dbReference>
<evidence type="ECO:0000256" key="4">
    <source>
        <dbReference type="ARBA" id="ARBA00022806"/>
    </source>
</evidence>
<dbReference type="Pfam" id="PF13087">
    <property type="entry name" value="AAA_12"/>
    <property type="match status" value="1"/>
</dbReference>
<sequence length="831" mass="93222">MSSTIIKNMIKGLDAELAAVHKQGGSSQVELRGGKSKGKVGDGFLYAFTLTDQVYLRDDAPIEITVEGERVGGRMVSERDGIVTLISEKGLGSRLPSVHLKADNSILPQQLRDRLSEIITGDSYFNSVLADKVIGHDRPRVSEFSYSPSPDALRMPNDEQKRAIELALGTDVCYLCGAQGTGKTTTVARVIHQLYRKGHSVLLVSDTNFAVDTVLEKVFKLLRNEQDFGLGAVVRYGPIVKKELAKFASNVLLDNIVERLCIKRQKSKRKARYLKQLRPETAVLVLAKDLENVREEVMHLCRVMATTAHMACDKDQLDRMFDVVVIDDASTLPLPLIYFLSGLARHKVLIAGDFQQLPPIVRANNPVCEEWFKKDVFRKSGVVASLKAGEYHEGLAILHSQYRMREPISRLVSDLFYEHTPTVTDSRVRGRRRSNFPTELGTKELLYVDTSSVAPWASQRQGTRSTYNFLHALVVRNIICRLEKKGLMAKKRRRNTKIGTVTPYWAQAALISSLASEKLDYHGTDIAATVYRSQHNEKDCVVVDLCDSIGVKPSRIMSAHEVDADGGRLLNVALSRARDVLILVANFDYVKTEIRENSFVRRIIATFEKDGEALKVEDILPLGPEDWLDGLSTETGRELKMSPEASGLFNESTFYQAFNQDLMDARNGIVIFSPYFSERGIFRWTDTLRVKRETDVKVEIVTLPPYQQPAAGEETGEVLKGLEESGFTVAFRSDMHEKFAMVDGRILWLGPLDILSHKDTDQIMLRISSKAACRMMTEMQSLPERMKKVPSFANPKCGKCGGLTVWKSSAYGVHFQCFDCGHKEEPKYRRG</sequence>
<comment type="similarity">
    <text evidence="1">Belongs to the DNA2/NAM7 helicase family.</text>
</comment>
<dbReference type="CDD" id="cd09126">
    <property type="entry name" value="PLDc_C_DEXD_like"/>
    <property type="match status" value="1"/>
</dbReference>
<dbReference type="Gene3D" id="3.40.50.300">
    <property type="entry name" value="P-loop containing nucleotide triphosphate hydrolases"/>
    <property type="match status" value="2"/>
</dbReference>
<keyword evidence="3" id="KW-0378">Hydrolase</keyword>
<evidence type="ECO:0008006" key="11">
    <source>
        <dbReference type="Google" id="ProtNLM"/>
    </source>
</evidence>
<feature type="domain" description="Phospholipase D-like" evidence="8">
    <location>
        <begin position="661"/>
        <end position="751"/>
    </location>
</feature>
<dbReference type="InterPro" id="IPR047187">
    <property type="entry name" value="SF1_C_Upf1"/>
</dbReference>
<dbReference type="AlphaFoldDB" id="A0A523XU60"/>
<evidence type="ECO:0000256" key="3">
    <source>
        <dbReference type="ARBA" id="ARBA00022801"/>
    </source>
</evidence>
<dbReference type="SUPFAM" id="SSF56024">
    <property type="entry name" value="Phospholipase D/nuclease"/>
    <property type="match status" value="1"/>
</dbReference>
<dbReference type="PANTHER" id="PTHR43788:SF8">
    <property type="entry name" value="DNA-BINDING PROTEIN SMUBP-2"/>
    <property type="match status" value="1"/>
</dbReference>
<evidence type="ECO:0000259" key="6">
    <source>
        <dbReference type="Pfam" id="PF13086"/>
    </source>
</evidence>
<gene>
    <name evidence="9" type="ORF">E3J38_01600</name>
</gene>
<dbReference type="InterPro" id="IPR041679">
    <property type="entry name" value="DNA2/NAM7-like_C"/>
</dbReference>
<feature type="domain" description="DNA2/NAM7 helicase helicase" evidence="6">
    <location>
        <begin position="286"/>
        <end position="361"/>
    </location>
</feature>
<proteinExistence type="inferred from homology"/>
<dbReference type="Pfam" id="PF13091">
    <property type="entry name" value="PLDc_2"/>
    <property type="match status" value="1"/>
</dbReference>
<evidence type="ECO:0000313" key="10">
    <source>
        <dbReference type="Proteomes" id="UP000315534"/>
    </source>
</evidence>
<evidence type="ECO:0000256" key="2">
    <source>
        <dbReference type="ARBA" id="ARBA00022741"/>
    </source>
</evidence>
<dbReference type="GO" id="GO:0005524">
    <property type="term" value="F:ATP binding"/>
    <property type="evidence" value="ECO:0007669"/>
    <property type="project" value="UniProtKB-KW"/>
</dbReference>
<dbReference type="InterPro" id="IPR041677">
    <property type="entry name" value="DNA2/NAM7_AAA_11"/>
</dbReference>
<evidence type="ECO:0000313" key="9">
    <source>
        <dbReference type="EMBL" id="TET82777.1"/>
    </source>
</evidence>
<keyword evidence="2" id="KW-0547">Nucleotide-binding</keyword>
<dbReference type="SUPFAM" id="SSF52540">
    <property type="entry name" value="P-loop containing nucleoside triphosphate hydrolases"/>
    <property type="match status" value="1"/>
</dbReference>
<keyword evidence="4" id="KW-0347">Helicase</keyword>
<accession>A0A523XU60</accession>